<dbReference type="InterPro" id="IPR036188">
    <property type="entry name" value="FAD/NAD-bd_sf"/>
</dbReference>
<dbReference type="EMBL" id="JAAABI010000002">
    <property type="protein sequence ID" value="NAY91450.1"/>
    <property type="molecule type" value="Genomic_DNA"/>
</dbReference>
<keyword evidence="2" id="KW-1185">Reference proteome</keyword>
<protein>
    <submittedName>
        <fullName evidence="1">Lycopene cyclase</fullName>
    </submittedName>
</protein>
<evidence type="ECO:0000313" key="2">
    <source>
        <dbReference type="Proteomes" id="UP000667650"/>
    </source>
</evidence>
<accession>A0A964WWW9</accession>
<dbReference type="RefSeq" id="WP_166522872.1">
    <property type="nucleotide sequence ID" value="NZ_JAAABI010000002.1"/>
</dbReference>
<dbReference type="Gene3D" id="3.50.50.60">
    <property type="entry name" value="FAD/NAD(P)-binding domain"/>
    <property type="match status" value="1"/>
</dbReference>
<dbReference type="SUPFAM" id="SSF51905">
    <property type="entry name" value="FAD/NAD(P)-binding domain"/>
    <property type="match status" value="1"/>
</dbReference>
<dbReference type="Proteomes" id="UP000667650">
    <property type="component" value="Unassembled WGS sequence"/>
</dbReference>
<proteinExistence type="predicted"/>
<dbReference type="Pfam" id="PF05834">
    <property type="entry name" value="Lycopene_cycl"/>
    <property type="match status" value="1"/>
</dbReference>
<reference evidence="1" key="1">
    <citation type="submission" date="2020-01" db="EMBL/GenBank/DDBJ databases">
        <title>Muricauda ochracea sp. nov., isolated from a tidal flat of Garorim bay in Korea.</title>
        <authorList>
            <person name="Kim D."/>
            <person name="Yoo Y."/>
            <person name="Kim J.-J."/>
        </authorList>
    </citation>
    <scope>NUCLEOTIDE SEQUENCE</scope>
    <source>
        <strain evidence="1">JGD-17</strain>
    </source>
</reference>
<organism evidence="1 2">
    <name type="scientific">Flagellimonas ochracea</name>
    <dbReference type="NCBI Taxonomy" id="2696472"/>
    <lineage>
        <taxon>Bacteria</taxon>
        <taxon>Pseudomonadati</taxon>
        <taxon>Bacteroidota</taxon>
        <taxon>Flavobacteriia</taxon>
        <taxon>Flavobacteriales</taxon>
        <taxon>Flavobacteriaceae</taxon>
        <taxon>Flagellimonas</taxon>
    </lineage>
</organism>
<gene>
    <name evidence="1" type="ORF">GTQ34_05935</name>
</gene>
<sequence>MSHYDFIIMGAGAAGLLLADALGKDAFFASKSILILEKGFKSQNDRTWCYWEKGKGDFDSLIHKKWDNIYVAGKKLRLSTSIAPYAYKMIQGIDFYKYYVSKVKSYTNVTWVQEQVDGVEENENTVLVKTEKNVYSGEVIFNSIFDSGSLKQQKEFPVLQQHFLGWFIQTEKPVFDPEKATFMDFSIPQKGNTRFMYVLPFSESEALVEYTLFSEKLLKKEVYEKAIASYMVEEYNNVSYQIMEKEFGTIPMTCYPFHKRNTERIFYIGIAGGWAKPSTGFTFYNTSKQVKALVDHLKQDKSLTQFHKKNRFHFYDMLLLDVLSSHNHKGRSIFESLFKKRKASLILKFLDNETSIWEELKVMNACPKFPFLRALLNRMF</sequence>
<comment type="caution">
    <text evidence="1">The sequence shown here is derived from an EMBL/GenBank/DDBJ whole genome shotgun (WGS) entry which is preliminary data.</text>
</comment>
<evidence type="ECO:0000313" key="1">
    <source>
        <dbReference type="EMBL" id="NAY91450.1"/>
    </source>
</evidence>
<name>A0A964WWW9_9FLAO</name>
<dbReference type="AlphaFoldDB" id="A0A964WWW9"/>